<sequence>MEVGSIALQNELDNLASAGLVGVISLATDFNIENDLRQLFPQNVASFTSRVRNYNPLTIDNLRRMEPRIQEVADTILPGTTLDVVIYACTSGTIAIGEQRIADLIQAHHPDTKVTNPVTAALAAFERLNIKRVSILTPYTQAVNQDVAAFFSTVGIEVLNIVGFDFEDDTAMTFISPNDITHAAIQACHPDADAVFISCTALRATTVIHDIEAAINKPVLSSNQVLAWHTLALLHYPKNIKGFGLLLDQHLPLNL</sequence>
<dbReference type="AlphaFoldDB" id="A0AAU9QKM7"/>
<dbReference type="EMBL" id="CAKMUD010000057">
    <property type="protein sequence ID" value="CAH1579085.1"/>
    <property type="molecule type" value="Genomic_DNA"/>
</dbReference>
<dbReference type="InterPro" id="IPR026286">
    <property type="entry name" value="MaiA/AMDase"/>
</dbReference>
<name>A0AAU9QKM7_9VIBR</name>
<reference evidence="1" key="1">
    <citation type="submission" date="2022-01" db="EMBL/GenBank/DDBJ databases">
        <authorList>
            <person name="Lagorce A."/>
        </authorList>
    </citation>
    <scope>NUCLEOTIDE SEQUENCE</scope>
    <source>
        <strain evidence="1">Th15_F1_A12</strain>
    </source>
</reference>
<evidence type="ECO:0000313" key="1">
    <source>
        <dbReference type="EMBL" id="CAH1579085.1"/>
    </source>
</evidence>
<proteinExistence type="predicted"/>
<comment type="caution">
    <text evidence="1">The sequence shown here is derived from an EMBL/GenBank/DDBJ whole genome shotgun (WGS) entry which is preliminary data.</text>
</comment>
<dbReference type="RefSeq" id="WP_104048087.1">
    <property type="nucleotide sequence ID" value="NZ_CAKMTZ010000057.1"/>
</dbReference>
<protein>
    <submittedName>
        <fullName evidence="1">Asp/Glu racemase</fullName>
    </submittedName>
</protein>
<dbReference type="PIRSF" id="PIRSF015736">
    <property type="entry name" value="MI"/>
    <property type="match status" value="1"/>
</dbReference>
<gene>
    <name evidence="1" type="ORF">THF1A12_150154</name>
</gene>
<accession>A0AAU9QKM7</accession>
<dbReference type="PANTHER" id="PTHR40267:SF1">
    <property type="entry name" value="BLR3294 PROTEIN"/>
    <property type="match status" value="1"/>
</dbReference>
<organism evidence="1 2">
    <name type="scientific">Vibrio jasicida</name>
    <dbReference type="NCBI Taxonomy" id="766224"/>
    <lineage>
        <taxon>Bacteria</taxon>
        <taxon>Pseudomonadati</taxon>
        <taxon>Pseudomonadota</taxon>
        <taxon>Gammaproteobacteria</taxon>
        <taxon>Vibrionales</taxon>
        <taxon>Vibrionaceae</taxon>
        <taxon>Vibrio</taxon>
    </lineage>
</organism>
<dbReference type="PANTHER" id="PTHR40267">
    <property type="entry name" value="BLR3294 PROTEIN"/>
    <property type="match status" value="1"/>
</dbReference>
<dbReference type="Gene3D" id="3.40.50.12500">
    <property type="match status" value="1"/>
</dbReference>
<evidence type="ECO:0000313" key="2">
    <source>
        <dbReference type="Proteomes" id="UP001295462"/>
    </source>
</evidence>
<dbReference type="InterPro" id="IPR053714">
    <property type="entry name" value="Iso_Racemase_Enz_sf"/>
</dbReference>
<dbReference type="Pfam" id="PF17645">
    <property type="entry name" value="Amdase"/>
    <property type="match status" value="1"/>
</dbReference>
<dbReference type="Proteomes" id="UP001295462">
    <property type="component" value="Unassembled WGS sequence"/>
</dbReference>